<dbReference type="EMBL" id="JAHLQK010000006">
    <property type="protein sequence ID" value="MBU5677820.1"/>
    <property type="molecule type" value="Genomic_DNA"/>
</dbReference>
<evidence type="ECO:0000313" key="2">
    <source>
        <dbReference type="EMBL" id="MBU5677820.1"/>
    </source>
</evidence>
<reference evidence="2 3" key="1">
    <citation type="submission" date="2021-06" db="EMBL/GenBank/DDBJ databases">
        <authorList>
            <person name="Sun Q."/>
            <person name="Li D."/>
        </authorList>
    </citation>
    <scope>NUCLEOTIDE SEQUENCE [LARGE SCALE GENOMIC DNA]</scope>
    <source>
        <strain evidence="2 3">MSJ-5</strain>
    </source>
</reference>
<keyword evidence="1" id="KW-0472">Membrane</keyword>
<proteinExistence type="predicted"/>
<protein>
    <submittedName>
        <fullName evidence="2">TIGR04086 family membrane protein</fullName>
    </submittedName>
</protein>
<keyword evidence="1" id="KW-1133">Transmembrane helix</keyword>
<evidence type="ECO:0000313" key="3">
    <source>
        <dbReference type="Proteomes" id="UP000779508"/>
    </source>
</evidence>
<dbReference type="Proteomes" id="UP000779508">
    <property type="component" value="Unassembled WGS sequence"/>
</dbReference>
<feature type="transmembrane region" description="Helical" evidence="1">
    <location>
        <begin position="110"/>
        <end position="131"/>
    </location>
</feature>
<gene>
    <name evidence="2" type="ORF">KQI88_15485</name>
</gene>
<sequence>MKGGKKTTVKAGPLNIKIYGRGLIRGYIISLLLFLIVAVLITYTSIGENIIPLITSIIMIVGIVFAAIYASVNLRNKGWLHGGIIGLVFILILIGLSKIFIANYSVDRIALYKIGLSMGAGIIGGILGVNIK</sequence>
<dbReference type="NCBIfam" id="TIGR04086">
    <property type="entry name" value="TIGR04086_membr"/>
    <property type="match status" value="1"/>
</dbReference>
<dbReference type="RefSeq" id="WP_216418853.1">
    <property type="nucleotide sequence ID" value="NZ_JAHLQK010000006.1"/>
</dbReference>
<feature type="transmembrane region" description="Helical" evidence="1">
    <location>
        <begin position="50"/>
        <end position="72"/>
    </location>
</feature>
<dbReference type="Pfam" id="PF12670">
    <property type="entry name" value="DUF3792"/>
    <property type="match status" value="1"/>
</dbReference>
<feature type="transmembrane region" description="Helical" evidence="1">
    <location>
        <begin position="84"/>
        <end position="104"/>
    </location>
</feature>
<evidence type="ECO:0000256" key="1">
    <source>
        <dbReference type="SAM" id="Phobius"/>
    </source>
</evidence>
<organism evidence="2 3">
    <name type="scientific">Alkaliphilus flagellatus</name>
    <dbReference type="NCBI Taxonomy" id="2841507"/>
    <lineage>
        <taxon>Bacteria</taxon>
        <taxon>Bacillati</taxon>
        <taxon>Bacillota</taxon>
        <taxon>Clostridia</taxon>
        <taxon>Peptostreptococcales</taxon>
        <taxon>Natronincolaceae</taxon>
        <taxon>Alkaliphilus</taxon>
    </lineage>
</organism>
<comment type="caution">
    <text evidence="2">The sequence shown here is derived from an EMBL/GenBank/DDBJ whole genome shotgun (WGS) entry which is preliminary data.</text>
</comment>
<accession>A0ABS6G8T2</accession>
<keyword evidence="1" id="KW-0812">Transmembrane</keyword>
<feature type="transmembrane region" description="Helical" evidence="1">
    <location>
        <begin position="24"/>
        <end position="44"/>
    </location>
</feature>
<keyword evidence="3" id="KW-1185">Reference proteome</keyword>
<name>A0ABS6G8T2_9FIRM</name>
<dbReference type="InterPro" id="IPR023804">
    <property type="entry name" value="DUF3792_TM"/>
</dbReference>